<sequence>MRAPPMLLLNSRKIEHLHPDLQPLCRLLLERCAAAGYDVFLTQTFRSTEYQNMLYAQGRTQAQLNAAGLGHVMAEPSKPRVTNARGGSSEHNATLNGIPASRAFDIAFMRDGKASWADSEPWDKVGAIGRSLGLEWGGDWKTFKDRPHFQLPKSR</sequence>
<dbReference type="CDD" id="cd14845">
    <property type="entry name" value="L-Ala-D-Glu_peptidase_like"/>
    <property type="match status" value="1"/>
</dbReference>
<proteinExistence type="predicted"/>
<evidence type="ECO:0000259" key="1">
    <source>
        <dbReference type="Pfam" id="PF02557"/>
    </source>
</evidence>
<feature type="domain" description="Peptidase M15C" evidence="2">
    <location>
        <begin position="102"/>
        <end position="151"/>
    </location>
</feature>
<dbReference type="Pfam" id="PF02557">
    <property type="entry name" value="VanY"/>
    <property type="match status" value="1"/>
</dbReference>
<dbReference type="GO" id="GO:0006508">
    <property type="term" value="P:proteolysis"/>
    <property type="evidence" value="ECO:0007669"/>
    <property type="project" value="InterPro"/>
</dbReference>
<dbReference type="InterPro" id="IPR003709">
    <property type="entry name" value="VanY-like_core_dom"/>
</dbReference>
<keyword evidence="4" id="KW-1185">Reference proteome</keyword>
<dbReference type="Gene3D" id="3.30.1380.10">
    <property type="match status" value="1"/>
</dbReference>
<dbReference type="AlphaFoldDB" id="A0A2S5T3D7"/>
<dbReference type="GO" id="GO:0008233">
    <property type="term" value="F:peptidase activity"/>
    <property type="evidence" value="ECO:0007669"/>
    <property type="project" value="InterPro"/>
</dbReference>
<dbReference type="Pfam" id="PF13539">
    <property type="entry name" value="Peptidase_M15_4"/>
    <property type="match status" value="1"/>
</dbReference>
<organism evidence="3 4">
    <name type="scientific">Caldimonas thermodepolymerans</name>
    <dbReference type="NCBI Taxonomy" id="215580"/>
    <lineage>
        <taxon>Bacteria</taxon>
        <taxon>Pseudomonadati</taxon>
        <taxon>Pseudomonadota</taxon>
        <taxon>Betaproteobacteria</taxon>
        <taxon>Burkholderiales</taxon>
        <taxon>Sphaerotilaceae</taxon>
        <taxon>Caldimonas</taxon>
    </lineage>
</organism>
<dbReference type="InterPro" id="IPR009045">
    <property type="entry name" value="Zn_M74/Hedgehog-like"/>
</dbReference>
<evidence type="ECO:0000313" key="3">
    <source>
        <dbReference type="EMBL" id="PPE69511.1"/>
    </source>
</evidence>
<evidence type="ECO:0000313" key="4">
    <source>
        <dbReference type="Proteomes" id="UP000239406"/>
    </source>
</evidence>
<evidence type="ECO:0000259" key="2">
    <source>
        <dbReference type="Pfam" id="PF13539"/>
    </source>
</evidence>
<gene>
    <name evidence="3" type="ORF">C1702_11250</name>
</gene>
<dbReference type="EMBL" id="PSNY01000011">
    <property type="protein sequence ID" value="PPE69511.1"/>
    <property type="molecule type" value="Genomic_DNA"/>
</dbReference>
<reference evidence="3 4" key="1">
    <citation type="submission" date="2018-02" db="EMBL/GenBank/DDBJ databases">
        <title>Reclassifiation of [Polyangium] brachysporum DSM 7029 as Guopingzhaonella breviflexa gen. nov., sp. nov., a member of the family Comamonadaceae.</title>
        <authorList>
            <person name="Tang B."/>
        </authorList>
    </citation>
    <scope>NUCLEOTIDE SEQUENCE [LARGE SCALE GENOMIC DNA]</scope>
    <source>
        <strain evidence="3 4">DSM 15344</strain>
    </source>
</reference>
<dbReference type="InterPro" id="IPR039561">
    <property type="entry name" value="Peptidase_M15C"/>
</dbReference>
<accession>A0A2S5T3D7</accession>
<feature type="domain" description="D-alanyl-D-alanine carboxypeptidase-like core" evidence="1">
    <location>
        <begin position="16"/>
        <end position="93"/>
    </location>
</feature>
<comment type="caution">
    <text evidence="3">The sequence shown here is derived from an EMBL/GenBank/DDBJ whole genome shotgun (WGS) entry which is preliminary data.</text>
</comment>
<name>A0A2S5T3D7_9BURK</name>
<dbReference type="SUPFAM" id="SSF55166">
    <property type="entry name" value="Hedgehog/DD-peptidase"/>
    <property type="match status" value="1"/>
</dbReference>
<dbReference type="Proteomes" id="UP000239406">
    <property type="component" value="Unassembled WGS sequence"/>
</dbReference>
<protein>
    <submittedName>
        <fullName evidence="3">Peptidase M15</fullName>
    </submittedName>
</protein>